<dbReference type="EMBL" id="VATY01000003">
    <property type="protein sequence ID" value="TMM55922.1"/>
    <property type="molecule type" value="Genomic_DNA"/>
</dbReference>
<feature type="signal peptide" evidence="1">
    <location>
        <begin position="1"/>
        <end position="19"/>
    </location>
</feature>
<dbReference type="RefSeq" id="WP_138658790.1">
    <property type="nucleotide sequence ID" value="NZ_VATY01000003.1"/>
</dbReference>
<dbReference type="Proteomes" id="UP000310314">
    <property type="component" value="Unassembled WGS sequence"/>
</dbReference>
<protein>
    <recommendedName>
        <fullName evidence="4">Lipid A 3-O-deacylase (PagL)</fullName>
    </recommendedName>
</protein>
<evidence type="ECO:0000313" key="2">
    <source>
        <dbReference type="EMBL" id="TMM55922.1"/>
    </source>
</evidence>
<feature type="chain" id="PRO_5024448376" description="Lipid A 3-O-deacylase (PagL)" evidence="1">
    <location>
        <begin position="20"/>
        <end position="166"/>
    </location>
</feature>
<dbReference type="AlphaFoldDB" id="A0A5S3PN71"/>
<gene>
    <name evidence="2" type="ORF">FEE95_14835</name>
</gene>
<keyword evidence="1" id="KW-0732">Signal</keyword>
<dbReference type="OrthoDB" id="1178092at2"/>
<evidence type="ECO:0000313" key="3">
    <source>
        <dbReference type="Proteomes" id="UP000310314"/>
    </source>
</evidence>
<evidence type="ECO:0000256" key="1">
    <source>
        <dbReference type="SAM" id="SignalP"/>
    </source>
</evidence>
<name>A0A5S3PN71_9FLAO</name>
<organism evidence="2 3">
    <name type="scientific">Maribacter algarum</name>
    <name type="common">ex Zhang et al. 2020</name>
    <dbReference type="NCBI Taxonomy" id="2578118"/>
    <lineage>
        <taxon>Bacteria</taxon>
        <taxon>Pseudomonadati</taxon>
        <taxon>Bacteroidota</taxon>
        <taxon>Flavobacteriia</taxon>
        <taxon>Flavobacteriales</taxon>
        <taxon>Flavobacteriaceae</taxon>
        <taxon>Maribacter</taxon>
    </lineage>
</organism>
<sequence length="166" mass="19021">MNTPFFFFCTMLMSWVAMGQSPVEEPPLDSATKSRWEYDAFSYADFGTDEEHSYFSLMYRMNPNLYSELQGFYDSYLSADIVDFSYRVRWYPTKKVYFFSGVGVQIQRPKVGPGLPVVPVRVMNGVGYEPTNSFSIEAVHCLNFNKNAAGQNASSSLFTLKGKYRF</sequence>
<accession>A0A5S3PN71</accession>
<evidence type="ECO:0008006" key="4">
    <source>
        <dbReference type="Google" id="ProtNLM"/>
    </source>
</evidence>
<proteinExistence type="predicted"/>
<comment type="caution">
    <text evidence="2">The sequence shown here is derived from an EMBL/GenBank/DDBJ whole genome shotgun (WGS) entry which is preliminary data.</text>
</comment>
<reference evidence="2 3" key="1">
    <citation type="submission" date="2019-05" db="EMBL/GenBank/DDBJ databases">
        <authorList>
            <person name="Zhang J.-Y."/>
            <person name="Feg X."/>
            <person name="Du Z.-J."/>
        </authorList>
    </citation>
    <scope>NUCLEOTIDE SEQUENCE [LARGE SCALE GENOMIC DNA]</scope>
    <source>
        <strain evidence="2 3">RZ26</strain>
    </source>
</reference>
<keyword evidence="3" id="KW-1185">Reference proteome</keyword>